<feature type="transmembrane region" description="Helical" evidence="7">
    <location>
        <begin position="114"/>
        <end position="136"/>
    </location>
</feature>
<evidence type="ECO:0000256" key="5">
    <source>
        <dbReference type="ARBA" id="ARBA00022989"/>
    </source>
</evidence>
<keyword evidence="10" id="KW-1185">Reference proteome</keyword>
<evidence type="ECO:0000313" key="9">
    <source>
        <dbReference type="EMBL" id="KAF4632562.1"/>
    </source>
</evidence>
<keyword evidence="4" id="KW-0029">Amino-acid transport</keyword>
<sequence length="299" mass="33288">MTQSGQKLAEREGGFPAQSSTIMNWMGLGEASHCCWILRRFSRRRYVQRNCTNSKLERERLILKHTIFYTINLLKKGYWNNSIVPFFRVGGFNGPEYLNGGGYRAGISGSWGQFLAIWTSITLALFFCMGGDIVIVTTGEARHPRRDLPPVTRFMYLVPLTFYILVSFLVGLNIDFTNQILFHPWAKPTPVAPDVSHSPIIIIISATSVKIFLTILNVAFMLSAYTAGNTALLTSSRTLFSLSHVYGNTWMREAFGTTNNGNTPVAAILACSGFGLLAFLALCDTNFDQASPFNPLQKT</sequence>
<dbReference type="EMBL" id="JAAMPI010000336">
    <property type="protein sequence ID" value="KAF4632562.1"/>
    <property type="molecule type" value="Genomic_DNA"/>
</dbReference>
<dbReference type="OrthoDB" id="3900342at2759"/>
<reference evidence="9 10" key="1">
    <citation type="submission" date="2020-03" db="EMBL/GenBank/DDBJ databases">
        <title>Draft Genome Sequence of Cudoniella acicularis.</title>
        <authorList>
            <person name="Buettner E."/>
            <person name="Kellner H."/>
        </authorList>
    </citation>
    <scope>NUCLEOTIDE SEQUENCE [LARGE SCALE GENOMIC DNA]</scope>
    <source>
        <strain evidence="9 10">DSM 108380</strain>
    </source>
</reference>
<feature type="transmembrane region" description="Helical" evidence="7">
    <location>
        <begin position="265"/>
        <end position="283"/>
    </location>
</feature>
<dbReference type="Proteomes" id="UP000566819">
    <property type="component" value="Unassembled WGS sequence"/>
</dbReference>
<evidence type="ECO:0000256" key="4">
    <source>
        <dbReference type="ARBA" id="ARBA00022970"/>
    </source>
</evidence>
<evidence type="ECO:0000256" key="2">
    <source>
        <dbReference type="ARBA" id="ARBA00022448"/>
    </source>
</evidence>
<comment type="subcellular location">
    <subcellularLocation>
        <location evidence="1">Membrane</location>
        <topology evidence="1">Multi-pass membrane protein</topology>
    </subcellularLocation>
</comment>
<dbReference type="GO" id="GO:0016020">
    <property type="term" value="C:membrane"/>
    <property type="evidence" value="ECO:0007669"/>
    <property type="project" value="UniProtKB-SubCell"/>
</dbReference>
<keyword evidence="6 7" id="KW-0472">Membrane</keyword>
<accession>A0A8H4W3P2</accession>
<protein>
    <recommendedName>
        <fullName evidence="8">Amino acid permease/ SLC12A domain-containing protein</fullName>
    </recommendedName>
</protein>
<dbReference type="GO" id="GO:0015171">
    <property type="term" value="F:amino acid transmembrane transporter activity"/>
    <property type="evidence" value="ECO:0007669"/>
    <property type="project" value="TreeGrafter"/>
</dbReference>
<evidence type="ECO:0000256" key="7">
    <source>
        <dbReference type="SAM" id="Phobius"/>
    </source>
</evidence>
<keyword evidence="2" id="KW-0813">Transport</keyword>
<dbReference type="InterPro" id="IPR004841">
    <property type="entry name" value="AA-permease/SLC12A_dom"/>
</dbReference>
<dbReference type="Gene3D" id="1.20.1740.10">
    <property type="entry name" value="Amino acid/polyamine transporter I"/>
    <property type="match status" value="1"/>
</dbReference>
<evidence type="ECO:0000256" key="1">
    <source>
        <dbReference type="ARBA" id="ARBA00004141"/>
    </source>
</evidence>
<dbReference type="InterPro" id="IPR050524">
    <property type="entry name" value="APC_YAT"/>
</dbReference>
<evidence type="ECO:0000313" key="10">
    <source>
        <dbReference type="Proteomes" id="UP000566819"/>
    </source>
</evidence>
<comment type="caution">
    <text evidence="9">The sequence shown here is derived from an EMBL/GenBank/DDBJ whole genome shotgun (WGS) entry which is preliminary data.</text>
</comment>
<keyword evidence="5 7" id="KW-1133">Transmembrane helix</keyword>
<proteinExistence type="predicted"/>
<evidence type="ECO:0000256" key="6">
    <source>
        <dbReference type="ARBA" id="ARBA00023136"/>
    </source>
</evidence>
<name>A0A8H4W3P2_9HELO</name>
<gene>
    <name evidence="9" type="ORF">G7Y89_g5557</name>
</gene>
<dbReference type="AlphaFoldDB" id="A0A8H4W3P2"/>
<evidence type="ECO:0000259" key="8">
    <source>
        <dbReference type="Pfam" id="PF00324"/>
    </source>
</evidence>
<evidence type="ECO:0000256" key="3">
    <source>
        <dbReference type="ARBA" id="ARBA00022692"/>
    </source>
</evidence>
<dbReference type="PANTHER" id="PTHR43341">
    <property type="entry name" value="AMINO ACID PERMEASE"/>
    <property type="match status" value="1"/>
</dbReference>
<feature type="transmembrane region" description="Helical" evidence="7">
    <location>
        <begin position="156"/>
        <end position="178"/>
    </location>
</feature>
<keyword evidence="3 7" id="KW-0812">Transmembrane</keyword>
<feature type="transmembrane region" description="Helical" evidence="7">
    <location>
        <begin position="199"/>
        <end position="225"/>
    </location>
</feature>
<organism evidence="9 10">
    <name type="scientific">Cudoniella acicularis</name>
    <dbReference type="NCBI Taxonomy" id="354080"/>
    <lineage>
        <taxon>Eukaryota</taxon>
        <taxon>Fungi</taxon>
        <taxon>Dikarya</taxon>
        <taxon>Ascomycota</taxon>
        <taxon>Pezizomycotina</taxon>
        <taxon>Leotiomycetes</taxon>
        <taxon>Helotiales</taxon>
        <taxon>Tricladiaceae</taxon>
        <taxon>Cudoniella</taxon>
    </lineage>
</organism>
<dbReference type="PANTHER" id="PTHR43341:SF1">
    <property type="entry name" value="GENERAL AMINO-ACID PERMEASE GAP1"/>
    <property type="match status" value="1"/>
</dbReference>
<dbReference type="Pfam" id="PF00324">
    <property type="entry name" value="AA_permease"/>
    <property type="match status" value="1"/>
</dbReference>
<feature type="domain" description="Amino acid permease/ SLC12A" evidence="8">
    <location>
        <begin position="101"/>
        <end position="281"/>
    </location>
</feature>